<reference evidence="3 4" key="1">
    <citation type="submission" date="2017-03" db="EMBL/GenBank/DDBJ databases">
        <title>Draft genome sequence of Streptomyces scabrisporus NF3, endophyte isolated from Amphipterygium adstringens.</title>
        <authorList>
            <person name="Vazquez M."/>
            <person name="Ceapa C.D."/>
            <person name="Rodriguez Luna D."/>
            <person name="Sanchez Esquivel S."/>
        </authorList>
    </citation>
    <scope>NUCLEOTIDE SEQUENCE [LARGE SCALE GENOMIC DNA]</scope>
    <source>
        <strain evidence="3 4">NF3</strain>
    </source>
</reference>
<dbReference type="AlphaFoldDB" id="A0A1T3NSB1"/>
<dbReference type="OrthoDB" id="4760590at2"/>
<dbReference type="STRING" id="159449.B4N89_01450"/>
<dbReference type="InterPro" id="IPR036661">
    <property type="entry name" value="Luciferase-like_sf"/>
</dbReference>
<protein>
    <submittedName>
        <fullName evidence="3">LLM class F420-dependent oxidoreductase</fullName>
    </submittedName>
</protein>
<accession>A0A1T3NSB1</accession>
<dbReference type="InterPro" id="IPR050564">
    <property type="entry name" value="F420-G6PD/mer"/>
</dbReference>
<dbReference type="Gene3D" id="3.20.20.30">
    <property type="entry name" value="Luciferase-like domain"/>
    <property type="match status" value="1"/>
</dbReference>
<proteinExistence type="predicted"/>
<dbReference type="PANTHER" id="PTHR43244">
    <property type="match status" value="1"/>
</dbReference>
<comment type="caution">
    <text evidence="3">The sequence shown here is derived from an EMBL/GenBank/DDBJ whole genome shotgun (WGS) entry which is preliminary data.</text>
</comment>
<evidence type="ECO:0000256" key="1">
    <source>
        <dbReference type="ARBA" id="ARBA00023002"/>
    </source>
</evidence>
<dbReference type="Pfam" id="PF00296">
    <property type="entry name" value="Bac_luciferase"/>
    <property type="match status" value="1"/>
</dbReference>
<evidence type="ECO:0000313" key="3">
    <source>
        <dbReference type="EMBL" id="OPC79787.1"/>
    </source>
</evidence>
<evidence type="ECO:0000259" key="2">
    <source>
        <dbReference type="Pfam" id="PF00296"/>
    </source>
</evidence>
<keyword evidence="1" id="KW-0560">Oxidoreductase</keyword>
<sequence>MTHDKTALGRLGLWTFAFDGRPAGAVRDAAAEIEALGYGGLWIGEGIGREATTHAQLLLSATRTLPVATGIAIMSERTPRLMAAAEATLNEAYPGRFVLGLGGHRAAGQADIPGMPKANTAPAVAGVGAYLDEMDAAVLVGDPPERPGRRVLAALGPGMLALAGRRTWGAHTYLVTVDHTALARETMGPDPYLSVALTVVPSPAADRPRALEVARGFVAGYQAARHQVNNLRRLGFSQAELDGEGTRLVDSLFAIGDTETIAKRVREHLDAGADHVCLQVLTPDQGRIPLDEWRELAALIPEFA</sequence>
<dbReference type="EMBL" id="MWQN01000001">
    <property type="protein sequence ID" value="OPC79787.1"/>
    <property type="molecule type" value="Genomic_DNA"/>
</dbReference>
<dbReference type="PANTHER" id="PTHR43244:SF1">
    <property type="entry name" value="5,10-METHYLENETETRAHYDROMETHANOPTERIN REDUCTASE"/>
    <property type="match status" value="1"/>
</dbReference>
<dbReference type="RefSeq" id="WP_078974056.1">
    <property type="nucleotide sequence ID" value="NZ_MWQN01000001.1"/>
</dbReference>
<evidence type="ECO:0000313" key="4">
    <source>
        <dbReference type="Proteomes" id="UP000190037"/>
    </source>
</evidence>
<dbReference type="SUPFAM" id="SSF51679">
    <property type="entry name" value="Bacterial luciferase-like"/>
    <property type="match status" value="1"/>
</dbReference>
<gene>
    <name evidence="3" type="ORF">B4N89_01450</name>
</gene>
<organism evidence="3 4">
    <name type="scientific">Embleya scabrispora</name>
    <dbReference type="NCBI Taxonomy" id="159449"/>
    <lineage>
        <taxon>Bacteria</taxon>
        <taxon>Bacillati</taxon>
        <taxon>Actinomycetota</taxon>
        <taxon>Actinomycetes</taxon>
        <taxon>Kitasatosporales</taxon>
        <taxon>Streptomycetaceae</taxon>
        <taxon>Embleya</taxon>
    </lineage>
</organism>
<dbReference type="Proteomes" id="UP000190037">
    <property type="component" value="Unassembled WGS sequence"/>
</dbReference>
<dbReference type="InterPro" id="IPR019922">
    <property type="entry name" value="Lucif-like_OxRdatse_MSMEG_4141"/>
</dbReference>
<name>A0A1T3NSB1_9ACTN</name>
<keyword evidence="4" id="KW-1185">Reference proteome</keyword>
<dbReference type="GO" id="GO:0016705">
    <property type="term" value="F:oxidoreductase activity, acting on paired donors, with incorporation or reduction of molecular oxygen"/>
    <property type="evidence" value="ECO:0007669"/>
    <property type="project" value="InterPro"/>
</dbReference>
<feature type="domain" description="Luciferase-like" evidence="2">
    <location>
        <begin position="22"/>
        <end position="275"/>
    </location>
</feature>
<dbReference type="NCBIfam" id="TIGR03620">
    <property type="entry name" value="F420_MSMEG_4141"/>
    <property type="match status" value="1"/>
</dbReference>
<dbReference type="InterPro" id="IPR011251">
    <property type="entry name" value="Luciferase-like_dom"/>
</dbReference>